<proteinExistence type="predicted"/>
<keyword evidence="2" id="KW-0812">Transmembrane</keyword>
<protein>
    <submittedName>
        <fullName evidence="3">Phage tail length tape-measure protein</fullName>
    </submittedName>
</protein>
<keyword evidence="4" id="KW-1185">Reference proteome</keyword>
<accession>W6N1B0</accession>
<dbReference type="Proteomes" id="UP000019482">
    <property type="component" value="Unassembled WGS sequence"/>
</dbReference>
<evidence type="ECO:0000313" key="3">
    <source>
        <dbReference type="EMBL" id="CDL90018.1"/>
    </source>
</evidence>
<dbReference type="Gene3D" id="1.20.120.20">
    <property type="entry name" value="Apolipoprotein"/>
    <property type="match status" value="1"/>
</dbReference>
<dbReference type="AlphaFoldDB" id="W6N1B0"/>
<keyword evidence="1" id="KW-0175">Coiled coil</keyword>
<feature type="transmembrane region" description="Helical" evidence="2">
    <location>
        <begin position="319"/>
        <end position="352"/>
    </location>
</feature>
<name>W6N1B0_CLOTY</name>
<feature type="coiled-coil region" evidence="1">
    <location>
        <begin position="543"/>
        <end position="570"/>
    </location>
</feature>
<evidence type="ECO:0000256" key="2">
    <source>
        <dbReference type="SAM" id="Phobius"/>
    </source>
</evidence>
<keyword evidence="2" id="KW-1133">Transmembrane helix</keyword>
<comment type="caution">
    <text evidence="3">The sequence shown here is derived from an EMBL/GenBank/DDBJ whole genome shotgun (WGS) entry which is preliminary data.</text>
</comment>
<organism evidence="3 4">
    <name type="scientific">Clostridium tyrobutyricum DIVETGP</name>
    <dbReference type="NCBI Taxonomy" id="1408889"/>
    <lineage>
        <taxon>Bacteria</taxon>
        <taxon>Bacillati</taxon>
        <taxon>Bacillota</taxon>
        <taxon>Clostridia</taxon>
        <taxon>Eubacteriales</taxon>
        <taxon>Clostridiaceae</taxon>
        <taxon>Clostridium</taxon>
    </lineage>
</organism>
<keyword evidence="2" id="KW-0472">Membrane</keyword>
<gene>
    <name evidence="3" type="ORF">CTDIVETGP_0088</name>
</gene>
<evidence type="ECO:0000256" key="1">
    <source>
        <dbReference type="SAM" id="Coils"/>
    </source>
</evidence>
<reference evidence="3 4" key="1">
    <citation type="journal article" date="2015" name="Genome Announc.">
        <title>Draft Genome Sequence of Clostridium tyrobutyricum Strain DIVETGP, Isolated from Cow's Milk for Grana Padano Production.</title>
        <authorList>
            <person name="Soggiu A."/>
            <person name="Piras C."/>
            <person name="Gaiarsa S."/>
            <person name="Sassera D."/>
            <person name="Roncada P."/>
            <person name="Bendixen E."/>
            <person name="Brasca M."/>
            <person name="Bonizzi L."/>
        </authorList>
    </citation>
    <scope>NUCLEOTIDE SEQUENCE [LARGE SCALE GENOMIC DNA]</scope>
    <source>
        <strain evidence="3 4">DIVETGP</strain>
    </source>
</reference>
<sequence>MAGDNPNIKVTADTSQATSALDKFAGKMSEVSKKINSFSKSMQNSGKKIQDVGDKMFSFGAKVSASISLPLLGVAKSVITVGSEYQSLESTMSTVYGKMEGAVDSYTSKFSKSVGFQDTLVKQAMFSVYRQQKALGASSEEALKYSEAITPVLTDLSAMYNIPLDETFNRFTSAVSGNYEALDSLGLNMSDTYLKSLMVSKGLKGNVSDLDATTRANLIAEGAMKQGAHARGQASKESEQFSVKLQNLKQDLTELAEKYYSAVEPAVIKLVDYASKLVDWFGKLSPKTKEIIGVMVGVGIVLAPIIMILGGLAMSIGAIISVAGILFGVLFSWIGLFILIGIAIGVFAYEVVKHWDDIKKKTGEIWQAVKDKISSVVDGIKDKFKAGVDRIKDTINNMKTAWNNGVNSIKQTASSILSAITSPFKKAWNVIKGVYNKIKSGFKSAFDFQLPHIKLPHFSIDGKFSLNPPQIPKIGVSWNAKGGVFTEPTVLQGVGEAGDEAVLPLKRNVLAGIGKGIAQSMPSGTVNKGKDVTIENTYNISAVIREEADITRLATRITELQEKLNRAKGTFEF</sequence>
<dbReference type="EMBL" id="CBXI010000003">
    <property type="protein sequence ID" value="CDL90018.1"/>
    <property type="molecule type" value="Genomic_DNA"/>
</dbReference>
<evidence type="ECO:0000313" key="4">
    <source>
        <dbReference type="Proteomes" id="UP000019482"/>
    </source>
</evidence>
<feature type="transmembrane region" description="Helical" evidence="2">
    <location>
        <begin position="291"/>
        <end position="313"/>
    </location>
</feature>